<evidence type="ECO:0000256" key="7">
    <source>
        <dbReference type="ARBA" id="ARBA00023267"/>
    </source>
</evidence>
<dbReference type="GO" id="GO:0009317">
    <property type="term" value="C:acetyl-CoA carboxylase complex"/>
    <property type="evidence" value="ECO:0007669"/>
    <property type="project" value="InterPro"/>
</dbReference>
<dbReference type="PROSITE" id="PS50968">
    <property type="entry name" value="BIOTINYL_LIPOYL"/>
    <property type="match status" value="1"/>
</dbReference>
<comment type="pathway">
    <text evidence="1 8">Lipid metabolism; fatty acid biosynthesis.</text>
</comment>
<dbReference type="PRINTS" id="PR01071">
    <property type="entry name" value="ACOABIOTINCC"/>
</dbReference>
<dbReference type="Gene3D" id="2.40.50.100">
    <property type="match status" value="1"/>
</dbReference>
<name>A0A6H9YJP5_9ACTN</name>
<keyword evidence="5 8" id="KW-0443">Lipid metabolism</keyword>
<protein>
    <recommendedName>
        <fullName evidence="2 8">Biotin carboxyl carrier protein of acetyl-CoA carboxylase</fullName>
    </recommendedName>
</protein>
<sequence length="189" mass="19507">MTSERAEHNGVLEDLCDHAAQLISAADARLLKLSIRTGDTAVELEWSPAATAAASTAPTAAPPGVLAVPAEPVPAEAVQAQPVQAQPVPAEAVQAAATELESLHHLRAEMVGTFYSAPEPGADPFVCVGDEVQAGQQVAILEVMKLMTPVEADRPGRVVDVLVSDGTPVEYGTALIALDTTPQACRNTG</sequence>
<comment type="function">
    <text evidence="8">This protein is a component of the acetyl coenzyme A carboxylase complex; first, biotin carboxylase catalyzes the carboxylation of the carrier protein and then the transcarboxylase transfers the carboxyl group to form malonyl-CoA.</text>
</comment>
<dbReference type="InterPro" id="IPR011053">
    <property type="entry name" value="Single_hybrid_motif"/>
</dbReference>
<dbReference type="GO" id="GO:0003989">
    <property type="term" value="F:acetyl-CoA carboxylase activity"/>
    <property type="evidence" value="ECO:0007669"/>
    <property type="project" value="InterPro"/>
</dbReference>
<dbReference type="PROSITE" id="PS00188">
    <property type="entry name" value="BIOTIN"/>
    <property type="match status" value="1"/>
</dbReference>
<dbReference type="OrthoDB" id="9811735at2"/>
<dbReference type="SUPFAM" id="SSF51230">
    <property type="entry name" value="Single hybrid motif"/>
    <property type="match status" value="1"/>
</dbReference>
<dbReference type="InterPro" id="IPR000089">
    <property type="entry name" value="Biotin_lipoyl"/>
</dbReference>
<comment type="caution">
    <text evidence="10">The sequence shown here is derived from an EMBL/GenBank/DDBJ whole genome shotgun (WGS) entry which is preliminary data.</text>
</comment>
<dbReference type="InterPro" id="IPR050709">
    <property type="entry name" value="Biotin_Carboxyl_Carrier/Decarb"/>
</dbReference>
<keyword evidence="6 8" id="KW-0275">Fatty acid biosynthesis</keyword>
<evidence type="ECO:0000256" key="1">
    <source>
        <dbReference type="ARBA" id="ARBA00005194"/>
    </source>
</evidence>
<reference evidence="10 11" key="1">
    <citation type="submission" date="2019-09" db="EMBL/GenBank/DDBJ databases">
        <title>Actinomadura physcomitrii sp. nov., a novel actinomycete isolated from moss [Physcomitrium sphaericum (Ludw) Fuernr].</title>
        <authorList>
            <person name="Zhuang X."/>
            <person name="Liu C."/>
        </authorList>
    </citation>
    <scope>NUCLEOTIDE SEQUENCE [LARGE SCALE GENOMIC DNA]</scope>
    <source>
        <strain evidence="10 11">HMC1</strain>
    </source>
</reference>
<dbReference type="CDD" id="cd06850">
    <property type="entry name" value="biotinyl_domain"/>
    <property type="match status" value="1"/>
</dbReference>
<accession>A0A6H9YJP5</accession>
<dbReference type="Proteomes" id="UP000468735">
    <property type="component" value="Unassembled WGS sequence"/>
</dbReference>
<proteinExistence type="predicted"/>
<dbReference type="EMBL" id="WBMT01000016">
    <property type="protein sequence ID" value="KAB2344497.1"/>
    <property type="molecule type" value="Genomic_DNA"/>
</dbReference>
<dbReference type="AlphaFoldDB" id="A0A6H9YJP5"/>
<keyword evidence="11" id="KW-1185">Reference proteome</keyword>
<dbReference type="Pfam" id="PF00364">
    <property type="entry name" value="Biotin_lipoyl"/>
    <property type="match status" value="1"/>
</dbReference>
<dbReference type="RefSeq" id="WP_151565525.1">
    <property type="nucleotide sequence ID" value="NZ_WBMT01000016.1"/>
</dbReference>
<dbReference type="PANTHER" id="PTHR45266:SF3">
    <property type="entry name" value="OXALOACETATE DECARBOXYLASE ALPHA CHAIN"/>
    <property type="match status" value="1"/>
</dbReference>
<evidence type="ECO:0000256" key="5">
    <source>
        <dbReference type="ARBA" id="ARBA00023098"/>
    </source>
</evidence>
<evidence type="ECO:0000256" key="6">
    <source>
        <dbReference type="ARBA" id="ARBA00023160"/>
    </source>
</evidence>
<evidence type="ECO:0000313" key="11">
    <source>
        <dbReference type="Proteomes" id="UP000468735"/>
    </source>
</evidence>
<evidence type="ECO:0000256" key="2">
    <source>
        <dbReference type="ARBA" id="ARBA00017562"/>
    </source>
</evidence>
<keyword evidence="4 8" id="KW-0276">Fatty acid metabolism</keyword>
<dbReference type="InterPro" id="IPR001249">
    <property type="entry name" value="AcCoA_biotinCC"/>
</dbReference>
<gene>
    <name evidence="10" type="ORF">F8566_31740</name>
</gene>
<dbReference type="GO" id="GO:0006633">
    <property type="term" value="P:fatty acid biosynthetic process"/>
    <property type="evidence" value="ECO:0007669"/>
    <property type="project" value="UniProtKB-UniPathway"/>
</dbReference>
<evidence type="ECO:0000256" key="4">
    <source>
        <dbReference type="ARBA" id="ARBA00022832"/>
    </source>
</evidence>
<dbReference type="UniPathway" id="UPA00094"/>
<organism evidence="10 11">
    <name type="scientific">Actinomadura rudentiformis</name>
    <dbReference type="NCBI Taxonomy" id="359158"/>
    <lineage>
        <taxon>Bacteria</taxon>
        <taxon>Bacillati</taxon>
        <taxon>Actinomycetota</taxon>
        <taxon>Actinomycetes</taxon>
        <taxon>Streptosporangiales</taxon>
        <taxon>Thermomonosporaceae</taxon>
        <taxon>Actinomadura</taxon>
    </lineage>
</organism>
<dbReference type="PANTHER" id="PTHR45266">
    <property type="entry name" value="OXALOACETATE DECARBOXYLASE ALPHA CHAIN"/>
    <property type="match status" value="1"/>
</dbReference>
<evidence type="ECO:0000256" key="3">
    <source>
        <dbReference type="ARBA" id="ARBA00022516"/>
    </source>
</evidence>
<keyword evidence="3 8" id="KW-0444">Lipid biosynthesis</keyword>
<dbReference type="InterPro" id="IPR001882">
    <property type="entry name" value="Biotin_BS"/>
</dbReference>
<feature type="domain" description="Lipoyl-binding" evidence="9">
    <location>
        <begin position="96"/>
        <end position="179"/>
    </location>
</feature>
<evidence type="ECO:0000313" key="10">
    <source>
        <dbReference type="EMBL" id="KAB2344497.1"/>
    </source>
</evidence>
<evidence type="ECO:0000256" key="8">
    <source>
        <dbReference type="RuleBase" id="RU364072"/>
    </source>
</evidence>
<keyword evidence="7 8" id="KW-0092">Biotin</keyword>
<evidence type="ECO:0000259" key="9">
    <source>
        <dbReference type="PROSITE" id="PS50968"/>
    </source>
</evidence>